<gene>
    <name evidence="10" type="primary">gltX</name>
    <name evidence="13" type="ORF">DK846_06830</name>
</gene>
<keyword evidence="8 10" id="KW-0030">Aminoacyl-tRNA synthetase</keyword>
<keyword evidence="6 10" id="KW-0067">ATP-binding</keyword>
<dbReference type="AlphaFoldDB" id="A0A2V2NAT4"/>
<feature type="domain" description="Glutamyl/glutaminyl-tRNA synthetase class Ib anti-codon binding" evidence="12">
    <location>
        <begin position="406"/>
        <end position="476"/>
    </location>
</feature>
<dbReference type="RefSeq" id="WP_109968182.1">
    <property type="nucleotide sequence ID" value="NZ_CP176093.1"/>
</dbReference>
<dbReference type="EMBL" id="QGMY01000006">
    <property type="protein sequence ID" value="PWR72671.1"/>
    <property type="molecule type" value="Genomic_DNA"/>
</dbReference>
<comment type="similarity">
    <text evidence="2 10">Belongs to the class-I aminoacyl-tRNA synthetase family. Glutamate--tRNA ligase type 2 subfamily.</text>
</comment>
<dbReference type="Pfam" id="PF03950">
    <property type="entry name" value="tRNA-synt_1c_C"/>
    <property type="match status" value="1"/>
</dbReference>
<reference evidence="13 14" key="1">
    <citation type="submission" date="2018-05" db="EMBL/GenBank/DDBJ databases">
        <title>Draft genome of Methanospirillum lacunae Ki8-1.</title>
        <authorList>
            <person name="Dueholm M.S."/>
            <person name="Nielsen P.H."/>
            <person name="Bakmann L.F."/>
            <person name="Otzen D.E."/>
        </authorList>
    </citation>
    <scope>NUCLEOTIDE SEQUENCE [LARGE SCALE GENOMIC DNA]</scope>
    <source>
        <strain evidence="13 14">Ki8-1</strain>
    </source>
</reference>
<keyword evidence="5 10" id="KW-0547">Nucleotide-binding</keyword>
<accession>A0A2V2NAT4</accession>
<evidence type="ECO:0000256" key="10">
    <source>
        <dbReference type="HAMAP-Rule" id="MF_02076"/>
    </source>
</evidence>
<comment type="function">
    <text evidence="10">Catalyzes the attachment of glutamate to tRNA(Glu) in a two-step reaction: glutamate is first activated by ATP to form Glu-AMP and then transferred to the acceptor end of tRNA(Glu).</text>
</comment>
<dbReference type="GO" id="GO:0005829">
    <property type="term" value="C:cytosol"/>
    <property type="evidence" value="ECO:0007669"/>
    <property type="project" value="TreeGrafter"/>
</dbReference>
<dbReference type="InterPro" id="IPR014729">
    <property type="entry name" value="Rossmann-like_a/b/a_fold"/>
</dbReference>
<dbReference type="InterPro" id="IPR020056">
    <property type="entry name" value="Rbsml_bL25/Gln-tRNA_synth_N"/>
</dbReference>
<protein>
    <recommendedName>
        <fullName evidence="10">Glutamate--tRNA ligase</fullName>
        <ecNumber evidence="10">6.1.1.17</ecNumber>
    </recommendedName>
    <alternativeName>
        <fullName evidence="10">Glutamyl-tRNA synthetase</fullName>
        <shortName evidence="10">GluRS</shortName>
    </alternativeName>
</protein>
<dbReference type="HAMAP" id="MF_02076">
    <property type="entry name" value="Glu_tRNA_synth_type2"/>
    <property type="match status" value="1"/>
</dbReference>
<dbReference type="PROSITE" id="PS00178">
    <property type="entry name" value="AA_TRNA_LIGASE_I"/>
    <property type="match status" value="1"/>
</dbReference>
<dbReference type="Proteomes" id="UP000245657">
    <property type="component" value="Unassembled WGS sequence"/>
</dbReference>
<dbReference type="GO" id="GO:0005524">
    <property type="term" value="F:ATP binding"/>
    <property type="evidence" value="ECO:0007669"/>
    <property type="project" value="UniProtKB-UniRule"/>
</dbReference>
<dbReference type="NCBIfam" id="TIGR00463">
    <property type="entry name" value="gltX_arch"/>
    <property type="match status" value="1"/>
</dbReference>
<evidence type="ECO:0000256" key="9">
    <source>
        <dbReference type="ARBA" id="ARBA00048351"/>
    </source>
</evidence>
<dbReference type="GeneID" id="97548645"/>
<evidence type="ECO:0000313" key="13">
    <source>
        <dbReference type="EMBL" id="PWR72671.1"/>
    </source>
</evidence>
<evidence type="ECO:0000256" key="7">
    <source>
        <dbReference type="ARBA" id="ARBA00022917"/>
    </source>
</evidence>
<evidence type="ECO:0000256" key="5">
    <source>
        <dbReference type="ARBA" id="ARBA00022741"/>
    </source>
</evidence>
<name>A0A2V2NAT4_9EURY</name>
<organism evidence="13 14">
    <name type="scientific">Methanospirillum lacunae</name>
    <dbReference type="NCBI Taxonomy" id="668570"/>
    <lineage>
        <taxon>Archaea</taxon>
        <taxon>Methanobacteriati</taxon>
        <taxon>Methanobacteriota</taxon>
        <taxon>Stenosarchaea group</taxon>
        <taxon>Methanomicrobia</taxon>
        <taxon>Methanomicrobiales</taxon>
        <taxon>Methanospirillaceae</taxon>
        <taxon>Methanospirillum</taxon>
    </lineage>
</organism>
<keyword evidence="14" id="KW-1185">Reference proteome</keyword>
<dbReference type="GO" id="GO:0032991">
    <property type="term" value="C:protein-containing complex"/>
    <property type="evidence" value="ECO:0007669"/>
    <property type="project" value="UniProtKB-ARBA"/>
</dbReference>
<dbReference type="PRINTS" id="PR00987">
    <property type="entry name" value="TRNASYNTHGLU"/>
</dbReference>
<dbReference type="InterPro" id="IPR050132">
    <property type="entry name" value="Gln/Glu-tRNA_Ligase"/>
</dbReference>
<dbReference type="InterPro" id="IPR020059">
    <property type="entry name" value="Glu/Gln-tRNA-synth_Ib_codon-bd"/>
</dbReference>
<dbReference type="PANTHER" id="PTHR43097">
    <property type="entry name" value="GLUTAMINE-TRNA LIGASE"/>
    <property type="match status" value="1"/>
</dbReference>
<feature type="domain" description="Glutamyl/glutaminyl-tRNA synthetase class Ib catalytic" evidence="11">
    <location>
        <begin position="101"/>
        <end position="400"/>
    </location>
</feature>
<dbReference type="PANTHER" id="PTHR43097:SF5">
    <property type="entry name" value="GLUTAMATE--TRNA LIGASE"/>
    <property type="match status" value="1"/>
</dbReference>
<evidence type="ECO:0000256" key="6">
    <source>
        <dbReference type="ARBA" id="ARBA00022840"/>
    </source>
</evidence>
<dbReference type="Gene3D" id="2.40.240.10">
    <property type="entry name" value="Ribosomal Protein L25, Chain P"/>
    <property type="match status" value="1"/>
</dbReference>
<evidence type="ECO:0000256" key="3">
    <source>
        <dbReference type="ARBA" id="ARBA00022490"/>
    </source>
</evidence>
<dbReference type="GO" id="GO:0004818">
    <property type="term" value="F:glutamate-tRNA ligase activity"/>
    <property type="evidence" value="ECO:0007669"/>
    <property type="project" value="UniProtKB-UniRule"/>
</dbReference>
<evidence type="ECO:0000256" key="2">
    <source>
        <dbReference type="ARBA" id="ARBA00008927"/>
    </source>
</evidence>
<comment type="caution">
    <text evidence="13">The sequence shown here is derived from an EMBL/GenBank/DDBJ whole genome shotgun (WGS) entry which is preliminary data.</text>
</comment>
<dbReference type="SUPFAM" id="SSF52374">
    <property type="entry name" value="Nucleotidylyl transferase"/>
    <property type="match status" value="1"/>
</dbReference>
<dbReference type="GO" id="GO:0043604">
    <property type="term" value="P:amide biosynthetic process"/>
    <property type="evidence" value="ECO:0007669"/>
    <property type="project" value="TreeGrafter"/>
</dbReference>
<comment type="catalytic activity">
    <reaction evidence="9 10">
        <text>tRNA(Glu) + L-glutamate + ATP = L-glutamyl-tRNA(Glu) + AMP + diphosphate</text>
        <dbReference type="Rhea" id="RHEA:23540"/>
        <dbReference type="Rhea" id="RHEA-COMP:9663"/>
        <dbReference type="Rhea" id="RHEA-COMP:9680"/>
        <dbReference type="ChEBI" id="CHEBI:29985"/>
        <dbReference type="ChEBI" id="CHEBI:30616"/>
        <dbReference type="ChEBI" id="CHEBI:33019"/>
        <dbReference type="ChEBI" id="CHEBI:78442"/>
        <dbReference type="ChEBI" id="CHEBI:78520"/>
        <dbReference type="ChEBI" id="CHEBI:456215"/>
        <dbReference type="EC" id="6.1.1.17"/>
    </reaction>
</comment>
<feature type="short sequence motif" description="'HIGH' region" evidence="10">
    <location>
        <begin position="107"/>
        <end position="117"/>
    </location>
</feature>
<dbReference type="Gene3D" id="3.40.50.620">
    <property type="entry name" value="HUPs"/>
    <property type="match status" value="1"/>
</dbReference>
<dbReference type="EC" id="6.1.1.17" evidence="10"/>
<dbReference type="NCBIfam" id="NF003169">
    <property type="entry name" value="PRK04156.1"/>
    <property type="match status" value="1"/>
</dbReference>
<evidence type="ECO:0000313" key="14">
    <source>
        <dbReference type="Proteomes" id="UP000245657"/>
    </source>
</evidence>
<dbReference type="OrthoDB" id="10470at2157"/>
<dbReference type="InterPro" id="IPR000924">
    <property type="entry name" value="Glu/Gln-tRNA-synth"/>
</dbReference>
<dbReference type="Pfam" id="PF00749">
    <property type="entry name" value="tRNA-synt_1c"/>
    <property type="match status" value="1"/>
</dbReference>
<sequence length="561" mass="62593">MDDLKSILLGAALQNAVKHKSVPSAGAVMGAVMGGHPELRARSGEIKGLLGEVIAEVAALSHEEQEIRLEEIAPDLFAALSEKKEKKKHTLPDLPETEGGVVMRFAPNPSGPLHLGHARAAFLNDEYLKRYGGKYILRIEDTDPKRVDTDAYEMVPEDIKWMGLNITETIYQSDRFPLYYDIGRKLIEKGAAYVCNCDNEEFKNLKMHKAACPCRSQTPEEAGELFDKMLEGGFAEGEVSVRLKTNLNHPDPAMRDFPLFRILTSVSHQRVDAIVYPLMNLSVAVDDHLLGMTHVIRGKDHIANTGRQKFIFDYMGWKQPVYRHYGRMGIEGVVLSTSQMRQGILAGEYTGWDDVHLGTLRAMARRGIEPEAVRNAVIDIGIGDTDIQFSWENLYAKNKDIVDAKADRFFFVADPVELTIDGANPHTAKAMRYPGDEARGFREIPFTGKLVVPKAELESGASMIRLKDLFNISVRKEGSSYSAAYVGDDLQQAREAKAPIIQWLPSGYGTPCLLRKADGDMNGVCEPEVSTWKGKMVQFERVGFSRIDSADQRIVAYYSHR</sequence>
<dbReference type="InterPro" id="IPR020058">
    <property type="entry name" value="Glu/Gln-tRNA-synth_Ib_cat-dom"/>
</dbReference>
<proteinExistence type="inferred from homology"/>
<dbReference type="InterPro" id="IPR004526">
    <property type="entry name" value="Glu-tRNA-synth_arc/euk"/>
</dbReference>
<keyword evidence="3 10" id="KW-0963">Cytoplasm</keyword>
<evidence type="ECO:0000256" key="4">
    <source>
        <dbReference type="ARBA" id="ARBA00022598"/>
    </source>
</evidence>
<dbReference type="SUPFAM" id="SSF50715">
    <property type="entry name" value="Ribosomal protein L25-like"/>
    <property type="match status" value="1"/>
</dbReference>
<comment type="subcellular location">
    <subcellularLocation>
        <location evidence="1 10">Cytoplasm</location>
    </subcellularLocation>
</comment>
<keyword evidence="7 10" id="KW-0648">Protein biosynthesis</keyword>
<dbReference type="InterPro" id="IPR011035">
    <property type="entry name" value="Ribosomal_bL25/Gln-tRNA_synth"/>
</dbReference>
<keyword evidence="4 10" id="KW-0436">Ligase</keyword>
<evidence type="ECO:0000259" key="11">
    <source>
        <dbReference type="Pfam" id="PF00749"/>
    </source>
</evidence>
<dbReference type="InterPro" id="IPR001412">
    <property type="entry name" value="aa-tRNA-synth_I_CS"/>
</dbReference>
<evidence type="ECO:0000256" key="1">
    <source>
        <dbReference type="ARBA" id="ARBA00004496"/>
    </source>
</evidence>
<evidence type="ECO:0000256" key="8">
    <source>
        <dbReference type="ARBA" id="ARBA00023146"/>
    </source>
</evidence>
<dbReference type="GO" id="GO:0006424">
    <property type="term" value="P:glutamyl-tRNA aminoacylation"/>
    <property type="evidence" value="ECO:0007669"/>
    <property type="project" value="UniProtKB-UniRule"/>
</dbReference>
<dbReference type="Gene3D" id="2.40.240.100">
    <property type="match status" value="1"/>
</dbReference>
<evidence type="ECO:0000259" key="12">
    <source>
        <dbReference type="Pfam" id="PF03950"/>
    </source>
</evidence>